<organism evidence="2 3">
    <name type="scientific">Candidatus Nitronauta litoralis</name>
    <dbReference type="NCBI Taxonomy" id="2705533"/>
    <lineage>
        <taxon>Bacteria</taxon>
        <taxon>Pseudomonadati</taxon>
        <taxon>Nitrospinota/Tectimicrobiota group</taxon>
        <taxon>Nitrospinota</taxon>
        <taxon>Nitrospinia</taxon>
        <taxon>Nitrospinales</taxon>
        <taxon>Nitrospinaceae</taxon>
        <taxon>Candidatus Nitronauta</taxon>
    </lineage>
</organism>
<keyword evidence="1" id="KW-0472">Membrane</keyword>
<dbReference type="AlphaFoldDB" id="A0A7T0G1E9"/>
<name>A0A7T0G1E9_9BACT</name>
<proteinExistence type="predicted"/>
<feature type="transmembrane region" description="Helical" evidence="1">
    <location>
        <begin position="21"/>
        <end position="40"/>
    </location>
</feature>
<protein>
    <submittedName>
        <fullName evidence="2">Uncharacterized protein</fullName>
    </submittedName>
</protein>
<evidence type="ECO:0000313" key="3">
    <source>
        <dbReference type="Proteomes" id="UP000594688"/>
    </source>
</evidence>
<evidence type="ECO:0000256" key="1">
    <source>
        <dbReference type="SAM" id="Phobius"/>
    </source>
</evidence>
<accession>A0A7T0G1E9</accession>
<keyword evidence="1" id="KW-0812">Transmembrane</keyword>
<sequence length="362" mass="41862">MPSSTSSFKTYKLERIVPQKHWVLLAMVTVGLTSMLVLGWEMMVWTKGYRPTLNDTEDLWASRRALVDKDPGRTVLIGSSRMLFDFDMDVYEKEFGERPLQLSTVGTNPGPYLEDLANHSEYHGTVIVGVVPSLFFAPGGPPVKSPNNHLRRYREWSPTQRAGHQLAMILENRFAFLNQDDLTLNKLLLELKIPNREGIKTPPELPPYFHEINEERQAGMTQLAATDQSLQHRIQQIWLPLFTPPPKEKGVSHEEHMENVKKNTDKILEDTRSRVEKIRTKGGRVIFVRLPSTGELRTIENKYTPREDYWDRLLEKTGAPGIHFEDYEELSGFDCPEWSHLSRKDATEFTKRFTKLLKQNIF</sequence>
<keyword evidence="1" id="KW-1133">Transmembrane helix</keyword>
<reference evidence="2 3" key="1">
    <citation type="submission" date="2020-02" db="EMBL/GenBank/DDBJ databases">
        <title>Genomic and physiological characterization of two novel Nitrospinaceae genera.</title>
        <authorList>
            <person name="Mueller A.J."/>
            <person name="Jung M.-Y."/>
            <person name="Strachan C.R."/>
            <person name="Herbold C.W."/>
            <person name="Kirkegaard R.H."/>
            <person name="Daims H."/>
        </authorList>
    </citation>
    <scope>NUCLEOTIDE SEQUENCE [LARGE SCALE GENOMIC DNA]</scope>
    <source>
        <strain evidence="2">EB</strain>
    </source>
</reference>
<gene>
    <name evidence="2" type="ORF">G3M70_13255</name>
</gene>
<dbReference type="Proteomes" id="UP000594688">
    <property type="component" value="Chromosome"/>
</dbReference>
<dbReference type="EMBL" id="CP048685">
    <property type="protein sequence ID" value="QPJ62791.1"/>
    <property type="molecule type" value="Genomic_DNA"/>
</dbReference>
<evidence type="ECO:0000313" key="2">
    <source>
        <dbReference type="EMBL" id="QPJ62791.1"/>
    </source>
</evidence>
<dbReference type="KEGG" id="nli:G3M70_13255"/>